<keyword evidence="4 6" id="KW-0472">Membrane</keyword>
<evidence type="ECO:0000256" key="2">
    <source>
        <dbReference type="ARBA" id="ARBA00022692"/>
    </source>
</evidence>
<feature type="transmembrane region" description="Helical" evidence="6">
    <location>
        <begin position="80"/>
        <end position="99"/>
    </location>
</feature>
<proteinExistence type="predicted"/>
<dbReference type="RefSeq" id="XP_025364339.1">
    <property type="nucleotide sequence ID" value="XM_025505526.1"/>
</dbReference>
<feature type="transmembrane region" description="Helical" evidence="6">
    <location>
        <begin position="491"/>
        <end position="509"/>
    </location>
</feature>
<protein>
    <submittedName>
        <fullName evidence="7">MFS general substrate transporter</fullName>
    </submittedName>
</protein>
<keyword evidence="8" id="KW-1185">Reference proteome</keyword>
<organism evidence="7 8">
    <name type="scientific">Jaminaea rosea</name>
    <dbReference type="NCBI Taxonomy" id="1569628"/>
    <lineage>
        <taxon>Eukaryota</taxon>
        <taxon>Fungi</taxon>
        <taxon>Dikarya</taxon>
        <taxon>Basidiomycota</taxon>
        <taxon>Ustilaginomycotina</taxon>
        <taxon>Exobasidiomycetes</taxon>
        <taxon>Microstromatales</taxon>
        <taxon>Microstromatales incertae sedis</taxon>
        <taxon>Jaminaea</taxon>
    </lineage>
</organism>
<evidence type="ECO:0000256" key="1">
    <source>
        <dbReference type="ARBA" id="ARBA00004141"/>
    </source>
</evidence>
<evidence type="ECO:0000313" key="7">
    <source>
        <dbReference type="EMBL" id="PWN29727.1"/>
    </source>
</evidence>
<evidence type="ECO:0000256" key="5">
    <source>
        <dbReference type="SAM" id="MobiDB-lite"/>
    </source>
</evidence>
<comment type="subcellular location">
    <subcellularLocation>
        <location evidence="1">Membrane</location>
        <topology evidence="1">Multi-pass membrane protein</topology>
    </subcellularLocation>
</comment>
<feature type="transmembrane region" description="Helical" evidence="6">
    <location>
        <begin position="405"/>
        <end position="428"/>
    </location>
</feature>
<dbReference type="GeneID" id="37027349"/>
<dbReference type="PANTHER" id="PTHR21576">
    <property type="entry name" value="UNCHARACTERIZED NODULIN-LIKE PROTEIN"/>
    <property type="match status" value="1"/>
</dbReference>
<sequence>MPLPSSTQHVLTTLSIATTALTAGSIFTFPIFGPALTRDLGLSLTQTNLLWGGAVLGEYLTAAIWGALADAKGPRLLSGAAAIMFFVGYQCMAYADVVALDAQRQAIGGPEPKMAKGSFLVTLIAFTAIGSGVAASYFSAVTASTRVFRSRPGLAIAGPLTLFSLSSLFLTSLGTQFFSDEATGDLDASGFLSFLGWLLGATNAFATVFMSTPPTEAPASARPHDRSSSEETPLLHGDDTTASPQALILPGVPESQSIFAFLSTPAVWSLGLLMVVGVGGAEMVLSSIGNVVVALLGSQTEGHAPGMLGILARPGIGPVALEIRASQVKLLAAANTVARLLGGILSDAVAPNPSAATSSSSSSSSSASRSRLPRISRITLLLVAMLLLLGAFTFASFGLDSTDGLPAFSLLVGLSYGLIFVLVPSITVSSFGTANFGRNWGLLSYLCAVGSTAFSLLYAANSDRVAAGDGEHRPGNGATCVAGPSCFRASFQVAMLGMVACVVAIIPVWRRWRNHL</sequence>
<dbReference type="GO" id="GO:0000329">
    <property type="term" value="C:fungal-type vacuole membrane"/>
    <property type="evidence" value="ECO:0007669"/>
    <property type="project" value="TreeGrafter"/>
</dbReference>
<feature type="transmembrane region" description="Helical" evidence="6">
    <location>
        <begin position="12"/>
        <end position="37"/>
    </location>
</feature>
<keyword evidence="2 6" id="KW-0812">Transmembrane</keyword>
<dbReference type="SUPFAM" id="SSF103473">
    <property type="entry name" value="MFS general substrate transporter"/>
    <property type="match status" value="1"/>
</dbReference>
<dbReference type="OrthoDB" id="410267at2759"/>
<name>A0A316UWP3_9BASI</name>
<dbReference type="PANTHER" id="PTHR21576:SF158">
    <property type="entry name" value="RIBOSOMAL RNA-PROCESSING PROTEIN 12-LIKE CONSERVED DOMAIN-CONTAINING PROTEIN"/>
    <property type="match status" value="1"/>
</dbReference>
<feature type="transmembrane region" description="Helical" evidence="6">
    <location>
        <begin position="378"/>
        <end position="399"/>
    </location>
</feature>
<dbReference type="EMBL" id="KZ819663">
    <property type="protein sequence ID" value="PWN29727.1"/>
    <property type="molecule type" value="Genomic_DNA"/>
</dbReference>
<dbReference type="AlphaFoldDB" id="A0A316UWP3"/>
<evidence type="ECO:0000313" key="8">
    <source>
        <dbReference type="Proteomes" id="UP000245884"/>
    </source>
</evidence>
<accession>A0A316UWP3</accession>
<feature type="transmembrane region" description="Helical" evidence="6">
    <location>
        <begin position="191"/>
        <end position="210"/>
    </location>
</feature>
<dbReference type="Proteomes" id="UP000245884">
    <property type="component" value="Unassembled WGS sequence"/>
</dbReference>
<dbReference type="InterPro" id="IPR036259">
    <property type="entry name" value="MFS_trans_sf"/>
</dbReference>
<feature type="transmembrane region" description="Helical" evidence="6">
    <location>
        <begin position="440"/>
        <end position="460"/>
    </location>
</feature>
<evidence type="ECO:0000256" key="6">
    <source>
        <dbReference type="SAM" id="Phobius"/>
    </source>
</evidence>
<feature type="transmembrane region" description="Helical" evidence="6">
    <location>
        <begin position="160"/>
        <end position="179"/>
    </location>
</feature>
<evidence type="ECO:0000256" key="3">
    <source>
        <dbReference type="ARBA" id="ARBA00022989"/>
    </source>
</evidence>
<feature type="transmembrane region" description="Helical" evidence="6">
    <location>
        <begin position="119"/>
        <end position="140"/>
    </location>
</feature>
<feature type="region of interest" description="Disordered" evidence="5">
    <location>
        <begin position="215"/>
        <end position="237"/>
    </location>
</feature>
<reference evidence="7 8" key="1">
    <citation type="journal article" date="2018" name="Mol. Biol. Evol.">
        <title>Broad Genomic Sampling Reveals a Smut Pathogenic Ancestry of the Fungal Clade Ustilaginomycotina.</title>
        <authorList>
            <person name="Kijpornyongpan T."/>
            <person name="Mondo S.J."/>
            <person name="Barry K."/>
            <person name="Sandor L."/>
            <person name="Lee J."/>
            <person name="Lipzen A."/>
            <person name="Pangilinan J."/>
            <person name="LaButti K."/>
            <person name="Hainaut M."/>
            <person name="Henrissat B."/>
            <person name="Grigoriev I.V."/>
            <person name="Spatafora J.W."/>
            <person name="Aime M.C."/>
        </authorList>
    </citation>
    <scope>NUCLEOTIDE SEQUENCE [LARGE SCALE GENOMIC DNA]</scope>
    <source>
        <strain evidence="7 8">MCA 5214</strain>
    </source>
</reference>
<evidence type="ECO:0000256" key="4">
    <source>
        <dbReference type="ARBA" id="ARBA00023136"/>
    </source>
</evidence>
<keyword evidence="3 6" id="KW-1133">Transmembrane helix</keyword>
<gene>
    <name evidence="7" type="ORF">BDZ90DRAFT_230579</name>
</gene>
<dbReference type="Gene3D" id="1.20.1250.20">
    <property type="entry name" value="MFS general substrate transporter like domains"/>
    <property type="match status" value="1"/>
</dbReference>
<feature type="transmembrane region" description="Helical" evidence="6">
    <location>
        <begin position="49"/>
        <end position="68"/>
    </location>
</feature>
<dbReference type="STRING" id="1569628.A0A316UWP3"/>